<proteinExistence type="predicted"/>
<evidence type="ECO:0000256" key="1">
    <source>
        <dbReference type="SAM" id="MobiDB-lite"/>
    </source>
</evidence>
<name>A0A1B9HX45_9TREE</name>
<dbReference type="KEGG" id="kpin:30174068"/>
<feature type="compositionally biased region" description="Polar residues" evidence="1">
    <location>
        <begin position="69"/>
        <end position="83"/>
    </location>
</feature>
<reference evidence="2" key="1">
    <citation type="submission" date="2013-07" db="EMBL/GenBank/DDBJ databases">
        <title>The Genome Sequence of Cryptococcus pinus CBS10737.</title>
        <authorList>
            <consortium name="The Broad Institute Genome Sequencing Platform"/>
            <person name="Cuomo C."/>
            <person name="Litvintseva A."/>
            <person name="Chen Y."/>
            <person name="Heitman J."/>
            <person name="Sun S."/>
            <person name="Springer D."/>
            <person name="Dromer F."/>
            <person name="Young S.K."/>
            <person name="Zeng Q."/>
            <person name="Gargeya S."/>
            <person name="Fitzgerald M."/>
            <person name="Abouelleil A."/>
            <person name="Alvarado L."/>
            <person name="Berlin A.M."/>
            <person name="Chapman S.B."/>
            <person name="Dewar J."/>
            <person name="Goldberg J."/>
            <person name="Griggs A."/>
            <person name="Gujja S."/>
            <person name="Hansen M."/>
            <person name="Howarth C."/>
            <person name="Imamovic A."/>
            <person name="Larimer J."/>
            <person name="McCowan C."/>
            <person name="Murphy C."/>
            <person name="Pearson M."/>
            <person name="Priest M."/>
            <person name="Roberts A."/>
            <person name="Saif S."/>
            <person name="Shea T."/>
            <person name="Sykes S."/>
            <person name="Wortman J."/>
            <person name="Nusbaum C."/>
            <person name="Birren B."/>
        </authorList>
    </citation>
    <scope>NUCLEOTIDE SEQUENCE [LARGE SCALE GENOMIC DNA]</scope>
    <source>
        <strain evidence="2">CBS 10737</strain>
    </source>
</reference>
<evidence type="ECO:0000313" key="4">
    <source>
        <dbReference type="Proteomes" id="UP000094020"/>
    </source>
</evidence>
<organism evidence="2">
    <name type="scientific">Kwoniella pini CBS 10737</name>
    <dbReference type="NCBI Taxonomy" id="1296096"/>
    <lineage>
        <taxon>Eukaryota</taxon>
        <taxon>Fungi</taxon>
        <taxon>Dikarya</taxon>
        <taxon>Basidiomycota</taxon>
        <taxon>Agaricomycotina</taxon>
        <taxon>Tremellomycetes</taxon>
        <taxon>Tremellales</taxon>
        <taxon>Cryptococcaceae</taxon>
        <taxon>Kwoniella</taxon>
    </lineage>
</organism>
<reference evidence="2" key="3">
    <citation type="submission" date="2016-07" db="EMBL/GenBank/DDBJ databases">
        <title>Evolution of pathogenesis and genome organization in the Tremellales.</title>
        <authorList>
            <person name="Cuomo C."/>
            <person name="Litvintseva A."/>
            <person name="Heitman J."/>
            <person name="Chen Y."/>
            <person name="Sun S."/>
            <person name="Springer D."/>
            <person name="Dromer F."/>
            <person name="Young S."/>
            <person name="Zeng Q."/>
            <person name="Chapman S."/>
            <person name="Gujja S."/>
            <person name="Saif S."/>
            <person name="Birren B."/>
        </authorList>
    </citation>
    <scope>NUCLEOTIDE SEQUENCE</scope>
    <source>
        <strain evidence="2">CBS 10737</strain>
    </source>
</reference>
<feature type="compositionally biased region" description="Basic and acidic residues" evidence="1">
    <location>
        <begin position="145"/>
        <end position="173"/>
    </location>
</feature>
<feature type="compositionally biased region" description="Basic and acidic residues" evidence="1">
    <location>
        <begin position="196"/>
        <end position="205"/>
    </location>
</feature>
<dbReference type="EMBL" id="KI894014">
    <property type="protein sequence ID" value="OCF47839.1"/>
    <property type="molecule type" value="Genomic_DNA"/>
</dbReference>
<feature type="compositionally biased region" description="Basic and acidic residues" evidence="1">
    <location>
        <begin position="21"/>
        <end position="33"/>
    </location>
</feature>
<evidence type="ECO:0000313" key="2">
    <source>
        <dbReference type="EMBL" id="OCF47839.1"/>
    </source>
</evidence>
<reference evidence="3" key="4">
    <citation type="submission" date="2024-02" db="EMBL/GenBank/DDBJ databases">
        <title>Comparative genomics of Cryptococcus and Kwoniella reveals pathogenesis evolution and contrasting modes of karyotype evolution via chromosome fusion or intercentromeric recombination.</title>
        <authorList>
            <person name="Coelho M.A."/>
            <person name="David-Palma M."/>
            <person name="Shea T."/>
            <person name="Bowers K."/>
            <person name="McGinley-Smith S."/>
            <person name="Mohammad A.W."/>
            <person name="Gnirke A."/>
            <person name="Yurkov A.M."/>
            <person name="Nowrousian M."/>
            <person name="Sun S."/>
            <person name="Cuomo C.A."/>
            <person name="Heitman J."/>
        </authorList>
    </citation>
    <scope>NUCLEOTIDE SEQUENCE</scope>
    <source>
        <strain evidence="3">CBS 10737</strain>
    </source>
</reference>
<feature type="compositionally biased region" description="Polar residues" evidence="1">
    <location>
        <begin position="100"/>
        <end position="110"/>
    </location>
</feature>
<reference evidence="3" key="2">
    <citation type="submission" date="2013-07" db="EMBL/GenBank/DDBJ databases">
        <authorList>
            <consortium name="The Broad Institute Genome Sequencing Platform"/>
            <person name="Cuomo C."/>
            <person name="Litvintseva A."/>
            <person name="Chen Y."/>
            <person name="Heitman J."/>
            <person name="Sun S."/>
            <person name="Springer D."/>
            <person name="Dromer F."/>
            <person name="Young S.K."/>
            <person name="Zeng Q."/>
            <person name="Gargeya S."/>
            <person name="Fitzgerald M."/>
            <person name="Abouelleil A."/>
            <person name="Alvarado L."/>
            <person name="Berlin A.M."/>
            <person name="Chapman S.B."/>
            <person name="Dewar J."/>
            <person name="Goldberg J."/>
            <person name="Griggs A."/>
            <person name="Gujja S."/>
            <person name="Hansen M."/>
            <person name="Howarth C."/>
            <person name="Imamovic A."/>
            <person name="Larimer J."/>
            <person name="McCowan C."/>
            <person name="Murphy C."/>
            <person name="Pearson M."/>
            <person name="Priest M."/>
            <person name="Roberts A."/>
            <person name="Saif S."/>
            <person name="Shea T."/>
            <person name="Sykes S."/>
            <person name="Wortman J."/>
            <person name="Nusbaum C."/>
            <person name="Birren B."/>
        </authorList>
    </citation>
    <scope>NUCLEOTIDE SEQUENCE</scope>
    <source>
        <strain evidence="3">CBS 10737</strain>
    </source>
</reference>
<feature type="compositionally biased region" description="Low complexity" evidence="1">
    <location>
        <begin position="34"/>
        <end position="46"/>
    </location>
</feature>
<dbReference type="AlphaFoldDB" id="A0A1B9HX45"/>
<protein>
    <submittedName>
        <fullName evidence="2">Uncharacterized protein</fullName>
    </submittedName>
</protein>
<dbReference type="RefSeq" id="XP_019009058.1">
    <property type="nucleotide sequence ID" value="XM_019157418.1"/>
</dbReference>
<feature type="region of interest" description="Disordered" evidence="1">
    <location>
        <begin position="1"/>
        <end position="205"/>
    </location>
</feature>
<evidence type="ECO:0000313" key="3">
    <source>
        <dbReference type="EMBL" id="WWC73407.1"/>
    </source>
</evidence>
<dbReference type="Proteomes" id="UP000094020">
    <property type="component" value="Chromosome 11"/>
</dbReference>
<keyword evidence="4" id="KW-1185">Reference proteome</keyword>
<gene>
    <name evidence="2" type="ORF">I206_05699</name>
    <name evidence="3" type="ORF">I206_107374</name>
</gene>
<dbReference type="EMBL" id="CP144529">
    <property type="protein sequence ID" value="WWC73407.1"/>
    <property type="molecule type" value="Genomic_DNA"/>
</dbReference>
<accession>A0A1B9HX45</accession>
<sequence>MSPFMNRFKRPRSNRSTADGHGTEQTEGERTRTTEGSGPSQSSSSGMTANLTRPFDPLAYLSPGGYDPNGSQGNSNGRASDPSSRVDYEHSHHSPRILRQQDQYRQLTSRSDYDHSSNLRALRQQDYPHQPTSQSGYDHPGSGSRADRQQFSDDHSSREVTEEQARRHLEEAYAQHIRIHGGEEASGDTAAPPYKTDPRTGERRL</sequence>
<dbReference type="GeneID" id="30174068"/>